<dbReference type="InterPro" id="IPR011009">
    <property type="entry name" value="Kinase-like_dom_sf"/>
</dbReference>
<reference evidence="7" key="1">
    <citation type="submission" date="2016-01" db="EMBL/GenBank/DDBJ databases">
        <authorList>
            <person name="Mcilroy J.S."/>
            <person name="Karst M S."/>
            <person name="Albertsen M."/>
        </authorList>
    </citation>
    <scope>NUCLEOTIDE SEQUENCE</scope>
    <source>
        <strain evidence="7">Cfx-K</strain>
    </source>
</reference>
<dbReference type="Gene3D" id="2.130.10.10">
    <property type="entry name" value="YVTN repeat-like/Quinoprotein amine dehydrogenase"/>
    <property type="match status" value="1"/>
</dbReference>
<dbReference type="Gene3D" id="2.120.10.30">
    <property type="entry name" value="TolB, C-terminal domain"/>
    <property type="match status" value="2"/>
</dbReference>
<keyword evidence="3 4" id="KW-0067">ATP-binding</keyword>
<dbReference type="EMBL" id="LN890656">
    <property type="protein sequence ID" value="CUS05588.1"/>
    <property type="molecule type" value="Genomic_DNA"/>
</dbReference>
<keyword evidence="7" id="KW-0808">Transferase</keyword>
<evidence type="ECO:0000256" key="5">
    <source>
        <dbReference type="SAM" id="MobiDB-lite"/>
    </source>
</evidence>
<keyword evidence="8" id="KW-1185">Reference proteome</keyword>
<evidence type="ECO:0000313" key="7">
    <source>
        <dbReference type="EMBL" id="CUS05588.1"/>
    </source>
</evidence>
<gene>
    <name evidence="7" type="ORF">CFX0092_B0054</name>
</gene>
<dbReference type="InterPro" id="IPR017441">
    <property type="entry name" value="Protein_kinase_ATP_BS"/>
</dbReference>
<keyword evidence="7" id="KW-0418">Kinase</keyword>
<dbReference type="InterPro" id="IPR008271">
    <property type="entry name" value="Ser/Thr_kinase_AS"/>
</dbReference>
<name>A0A160T870_9CHLR</name>
<comment type="similarity">
    <text evidence="1">Belongs to the TolB family.</text>
</comment>
<dbReference type="Pfam" id="PF00069">
    <property type="entry name" value="Pkinase"/>
    <property type="match status" value="1"/>
</dbReference>
<dbReference type="OrthoDB" id="9785148at2"/>
<accession>A0A160T870</accession>
<evidence type="ECO:0000259" key="6">
    <source>
        <dbReference type="PROSITE" id="PS50011"/>
    </source>
</evidence>
<dbReference type="InterPro" id="IPR015943">
    <property type="entry name" value="WD40/YVTN_repeat-like_dom_sf"/>
</dbReference>
<evidence type="ECO:0000256" key="4">
    <source>
        <dbReference type="PROSITE-ProRule" id="PRU10141"/>
    </source>
</evidence>
<dbReference type="InterPro" id="IPR000719">
    <property type="entry name" value="Prot_kinase_dom"/>
</dbReference>
<dbReference type="Pfam" id="PF26549">
    <property type="entry name" value="Tricorn_N"/>
    <property type="match status" value="1"/>
</dbReference>
<dbReference type="PANTHER" id="PTHR36842:SF1">
    <property type="entry name" value="PROTEIN TOLB"/>
    <property type="match status" value="1"/>
</dbReference>
<dbReference type="CDD" id="cd14014">
    <property type="entry name" value="STKc_PknB_like"/>
    <property type="match status" value="1"/>
</dbReference>
<dbReference type="PROSITE" id="PS00107">
    <property type="entry name" value="PROTEIN_KINASE_ATP"/>
    <property type="match status" value="1"/>
</dbReference>
<dbReference type="EC" id="2.7.11.25" evidence="7"/>
<dbReference type="SUPFAM" id="SSF69322">
    <property type="entry name" value="Tricorn protease domain 2"/>
    <property type="match status" value="1"/>
</dbReference>
<dbReference type="Gene3D" id="1.10.510.10">
    <property type="entry name" value="Transferase(Phosphotransferase) domain 1"/>
    <property type="match status" value="1"/>
</dbReference>
<dbReference type="Gene3D" id="2.120.10.60">
    <property type="entry name" value="Tricorn protease N-terminal domain"/>
    <property type="match status" value="1"/>
</dbReference>
<dbReference type="Pfam" id="PF07676">
    <property type="entry name" value="PD40"/>
    <property type="match status" value="7"/>
</dbReference>
<evidence type="ECO:0000313" key="8">
    <source>
        <dbReference type="Proteomes" id="UP000215027"/>
    </source>
</evidence>
<dbReference type="Gene3D" id="3.30.200.20">
    <property type="entry name" value="Phosphorylase Kinase, domain 1"/>
    <property type="match status" value="1"/>
</dbReference>
<feature type="binding site" evidence="4">
    <location>
        <position position="38"/>
    </location>
    <ligand>
        <name>ATP</name>
        <dbReference type="ChEBI" id="CHEBI:30616"/>
    </ligand>
</feature>
<sequence length="1063" mass="114202">MTPTAFGHYTVIRSLGSGGMADVYLAHDPSLGRQVAIKAPHPEFFSGEGRARFAREARAAATLEHFAIVPIYDYNDQGQMPYMVMRYLTGGALDDRIAHRPMHPAAALPILERIAAALDYAHGRGVIHRDVKSANILFDDKDNAYLSDFGIAWMAAAGESNRLTATGTVRGTFDYISPEQAQGIRDLDGRADLYSLAVVLFEMLTGDVPYRAESGLLVAAQHISAPVPDIRSRRPDLPPGLSAVMGRALAKRRDDRYPTGAALVADLQRALTGQRVATPPRSPTPRPTPTPTPGGTPSGRMTWLWAIVAVVALAVAAFALLRPTGSTANEATPVVQVPTATSNAPDPTSTVAAVTEVPPTVAPEPTVDDRSAPVVLPPLPDEIVFQSNRDGDYEIFIMNVDGSDQRQLTSNTAEDRYPRVSPDGQHIVFQSRANDNTDIYVMNRDGTDLTRLTSAESLDELPSWSPDGREILFNSWLGANTDSSDLFVIDVGGGEPQRLTETAINEAHADWSSTGRLVFNGTVPGEDFFQIYTSHADMSNGQQITNSQIDEYSPQWSPDGTRILFISERGNSTNSGLYSMNADGSDARLLYNGPTEEWGASWSADGTQIIFTIDQPDGTANIYIMDAGGGEPGLVTERGGYPSWAAGTLSPDGEITISATTARTSTGLMLSAGQPVVIEVAGGGWRAGAGDEWPAVGGGGDPQVASKPAFPVPDRPIMTLVGGVGGGAPFAVGERLAFTAAADGELWLGPNDDNPADNDGSLTVRVTLDGRTGQTRGGGLRLAAPPIPLSGDGLVQLTFVDEAHTSHYTAVFAPDQSRILMSVEMGDDWQVFEADPNGGGLGRQLTSGPYDHYQAALSPDGRSFLTSANRDGDGDIYLFDAATGEMLQQLTNDHALDYHPRWLPDGESFIYSADDEGSDNDEIFLMTLDGRRTQLTDDGTYDGFATPSADGQYIAFYSNREGDHEIYVMDIDGGNPRRLTISAGRDASPSFSPDGRWVVFESERGGRYEIYAMPFEGGETTRLTDSDGDNYFPIISPDGQWLMFQSTRGGNMEVYRQPWTLGQ</sequence>
<feature type="region of interest" description="Disordered" evidence="5">
    <location>
        <begin position="270"/>
        <end position="298"/>
    </location>
</feature>
<dbReference type="SMART" id="SM00220">
    <property type="entry name" value="S_TKc"/>
    <property type="match status" value="1"/>
</dbReference>
<keyword evidence="2 4" id="KW-0547">Nucleotide-binding</keyword>
<dbReference type="InterPro" id="IPR011042">
    <property type="entry name" value="6-blade_b-propeller_TolB-like"/>
</dbReference>
<dbReference type="RefSeq" id="WP_095044979.1">
    <property type="nucleotide sequence ID" value="NZ_LN890656.1"/>
</dbReference>
<feature type="domain" description="Protein kinase" evidence="6">
    <location>
        <begin position="9"/>
        <end position="271"/>
    </location>
</feature>
<evidence type="ECO:0000256" key="1">
    <source>
        <dbReference type="ARBA" id="ARBA00009820"/>
    </source>
</evidence>
<dbReference type="KEGG" id="pbf:CFX0092_B0054"/>
<organism evidence="7 8">
    <name type="scientific">Candidatus Promineifilum breve</name>
    <dbReference type="NCBI Taxonomy" id="1806508"/>
    <lineage>
        <taxon>Bacteria</taxon>
        <taxon>Bacillati</taxon>
        <taxon>Chloroflexota</taxon>
        <taxon>Ardenticatenia</taxon>
        <taxon>Candidatus Promineifilales</taxon>
        <taxon>Candidatus Promineifilaceae</taxon>
        <taxon>Candidatus Promineifilum</taxon>
    </lineage>
</organism>
<evidence type="ECO:0000256" key="2">
    <source>
        <dbReference type="ARBA" id="ARBA00022741"/>
    </source>
</evidence>
<dbReference type="PANTHER" id="PTHR36842">
    <property type="entry name" value="PROTEIN TOLB HOMOLOG"/>
    <property type="match status" value="1"/>
</dbReference>
<proteinExistence type="inferred from homology"/>
<dbReference type="PROSITE" id="PS50011">
    <property type="entry name" value="PROTEIN_KINASE_DOM"/>
    <property type="match status" value="1"/>
</dbReference>
<dbReference type="GO" id="GO:0004672">
    <property type="term" value="F:protein kinase activity"/>
    <property type="evidence" value="ECO:0007669"/>
    <property type="project" value="InterPro"/>
</dbReference>
<dbReference type="AlphaFoldDB" id="A0A160T870"/>
<dbReference type="SUPFAM" id="SSF56112">
    <property type="entry name" value="Protein kinase-like (PK-like)"/>
    <property type="match status" value="1"/>
</dbReference>
<protein>
    <submittedName>
        <fullName evidence="7">Mitogen-activated protein kinase kinase kinase</fullName>
        <ecNumber evidence="7">2.7.11.25</ecNumber>
    </submittedName>
</protein>
<dbReference type="Proteomes" id="UP000215027">
    <property type="component" value="Chromosome II"/>
</dbReference>
<feature type="compositionally biased region" description="Pro residues" evidence="5">
    <location>
        <begin position="280"/>
        <end position="294"/>
    </location>
</feature>
<dbReference type="SUPFAM" id="SSF82171">
    <property type="entry name" value="DPP6 N-terminal domain-like"/>
    <property type="match status" value="1"/>
</dbReference>
<dbReference type="InterPro" id="IPR011659">
    <property type="entry name" value="WD40"/>
</dbReference>
<dbReference type="Gene3D" id="2.60.120.430">
    <property type="entry name" value="Galactose-binding lectin"/>
    <property type="match status" value="1"/>
</dbReference>
<dbReference type="GO" id="GO:0005524">
    <property type="term" value="F:ATP binding"/>
    <property type="evidence" value="ECO:0007669"/>
    <property type="project" value="UniProtKB-UniRule"/>
</dbReference>
<evidence type="ECO:0000256" key="3">
    <source>
        <dbReference type="ARBA" id="ARBA00022840"/>
    </source>
</evidence>
<dbReference type="PROSITE" id="PS00108">
    <property type="entry name" value="PROTEIN_KINASE_ST"/>
    <property type="match status" value="1"/>
</dbReference>